<organism evidence="1 2">
    <name type="scientific">Puccinia striiformis f. sp. tritici</name>
    <dbReference type="NCBI Taxonomy" id="168172"/>
    <lineage>
        <taxon>Eukaryota</taxon>
        <taxon>Fungi</taxon>
        <taxon>Dikarya</taxon>
        <taxon>Basidiomycota</taxon>
        <taxon>Pucciniomycotina</taxon>
        <taxon>Pucciniomycetes</taxon>
        <taxon>Pucciniales</taxon>
        <taxon>Pucciniaceae</taxon>
        <taxon>Puccinia</taxon>
    </lineage>
</organism>
<reference evidence="1 2" key="3">
    <citation type="journal article" date="2022" name="Microbiol. Spectr.">
        <title>Folding features and dynamics of 3D genome architecture in plant fungal pathogens.</title>
        <authorList>
            <person name="Xia C."/>
        </authorList>
    </citation>
    <scope>NUCLEOTIDE SEQUENCE [LARGE SCALE GENOMIC DNA]</scope>
    <source>
        <strain evidence="1 2">93-210</strain>
    </source>
</reference>
<reference evidence="2" key="1">
    <citation type="journal article" date="2018" name="BMC Genomics">
        <title>Genomic insights into host adaptation between the wheat stripe rust pathogen (Puccinia striiformis f. sp. tritici) and the barley stripe rust pathogen (Puccinia striiformis f. sp. hordei).</title>
        <authorList>
            <person name="Xia C."/>
            <person name="Wang M."/>
            <person name="Yin C."/>
            <person name="Cornejo O.E."/>
            <person name="Hulbert S.H."/>
            <person name="Chen X."/>
        </authorList>
    </citation>
    <scope>NUCLEOTIDE SEQUENCE [LARGE SCALE GENOMIC DNA]</scope>
    <source>
        <strain evidence="2">93-210</strain>
    </source>
</reference>
<gene>
    <name evidence="1" type="ORF">MJO28_011644</name>
</gene>
<reference evidence="2" key="2">
    <citation type="journal article" date="2018" name="Mol. Plant Microbe Interact.">
        <title>Genome sequence resources for the wheat stripe rust pathogen (Puccinia striiformis f. sp. tritici) and the barley stripe rust pathogen (Puccinia striiformis f. sp. hordei).</title>
        <authorList>
            <person name="Xia C."/>
            <person name="Wang M."/>
            <person name="Yin C."/>
            <person name="Cornejo O.E."/>
            <person name="Hulbert S.H."/>
            <person name="Chen X."/>
        </authorList>
    </citation>
    <scope>NUCLEOTIDE SEQUENCE [LARGE SCALE GENOMIC DNA]</scope>
    <source>
        <strain evidence="2">93-210</strain>
    </source>
</reference>
<keyword evidence="2" id="KW-1185">Reference proteome</keyword>
<evidence type="ECO:0000313" key="2">
    <source>
        <dbReference type="Proteomes" id="UP001060170"/>
    </source>
</evidence>
<sequence>MPGQQSSLPEQRPSHDIAATRRDELKPGETYMSQAEDVNYSAGWTNGEFDGTTQIPFELAPERKLNLKIGMPILLTEHIIGKIWFFVTHGDLSSTDFLRLQYPNLEAYAITFHFNLYEPFKISGVFLERRVFQEFVRSLRPVDMVLCKKMFIVSLSQSVMMMKD</sequence>
<comment type="caution">
    <text evidence="1">The sequence shown here is derived from an EMBL/GenBank/DDBJ whole genome shotgun (WGS) entry which is preliminary data.</text>
</comment>
<proteinExistence type="predicted"/>
<dbReference type="Proteomes" id="UP001060170">
    <property type="component" value="Chromosome 11"/>
</dbReference>
<accession>A0ACC0E400</accession>
<name>A0ACC0E400_9BASI</name>
<evidence type="ECO:0000313" key="1">
    <source>
        <dbReference type="EMBL" id="KAI7944116.1"/>
    </source>
</evidence>
<dbReference type="EMBL" id="CM045875">
    <property type="protein sequence ID" value="KAI7944116.1"/>
    <property type="molecule type" value="Genomic_DNA"/>
</dbReference>
<protein>
    <submittedName>
        <fullName evidence="1">Uncharacterized protein</fullName>
    </submittedName>
</protein>